<feature type="coiled-coil region" evidence="2">
    <location>
        <begin position="590"/>
        <end position="617"/>
    </location>
</feature>
<dbReference type="Proteomes" id="UP000295558">
    <property type="component" value="Unassembled WGS sequence"/>
</dbReference>
<gene>
    <name evidence="7" type="ORF">DFP96_102341</name>
</gene>
<keyword evidence="8" id="KW-1185">Reference proteome</keyword>
<feature type="domain" description="Pesticidal crystal protein Cry1Aa" evidence="6">
    <location>
        <begin position="834"/>
        <end position="895"/>
    </location>
</feature>
<evidence type="ECO:0000313" key="7">
    <source>
        <dbReference type="EMBL" id="TDR54746.1"/>
    </source>
</evidence>
<feature type="coiled-coil region" evidence="2">
    <location>
        <begin position="246"/>
        <end position="280"/>
    </location>
</feature>
<reference evidence="7 8" key="1">
    <citation type="submission" date="2019-03" db="EMBL/GenBank/DDBJ databases">
        <title>Genomic Encyclopedia of Type Strains, Phase III (KMG-III): the genomes of soil and plant-associated and newly described type strains.</title>
        <authorList>
            <person name="Whitman W."/>
        </authorList>
    </citation>
    <scope>NUCLEOTIDE SEQUENCE [LARGE SCALE GENOMIC DNA]</scope>
    <source>
        <strain evidence="7 8">CECT 7972</strain>
    </source>
</reference>
<accession>A0A4V3DQ43</accession>
<keyword evidence="2" id="KW-0175">Coiled coil</keyword>
<evidence type="ECO:0000313" key="8">
    <source>
        <dbReference type="Proteomes" id="UP000295558"/>
    </source>
</evidence>
<dbReference type="InterPro" id="IPR003305">
    <property type="entry name" value="CenC_carb-bd"/>
</dbReference>
<dbReference type="InterPro" id="IPR054544">
    <property type="entry name" value="Pest_crys_Cry1Aa_dom-IV"/>
</dbReference>
<feature type="chain" id="PRO_5038928277" evidence="3">
    <location>
        <begin position="21"/>
        <end position="1557"/>
    </location>
</feature>
<feature type="domain" description="Pesticidal crystal protein Cry1Aa" evidence="6">
    <location>
        <begin position="693"/>
        <end position="756"/>
    </location>
</feature>
<proteinExistence type="predicted"/>
<feature type="domain" description="CBM-cenC" evidence="4">
    <location>
        <begin position="1428"/>
        <end position="1539"/>
    </location>
</feature>
<feature type="domain" description="Pesticidal crystal protein Cry1Aa" evidence="6">
    <location>
        <begin position="546"/>
        <end position="605"/>
    </location>
</feature>
<comment type="caution">
    <text evidence="7">The sequence shown here is derived from an EMBL/GenBank/DDBJ whole genome shotgun (WGS) entry which is preliminary data.</text>
</comment>
<dbReference type="Pfam" id="PF02018">
    <property type="entry name" value="CBM_4_9"/>
    <property type="match status" value="3"/>
</dbReference>
<dbReference type="GO" id="GO:0016798">
    <property type="term" value="F:hydrolase activity, acting on glycosyl bonds"/>
    <property type="evidence" value="ECO:0007669"/>
    <property type="project" value="InterPro"/>
</dbReference>
<feature type="domain" description="CBM-cenC" evidence="4">
    <location>
        <begin position="982"/>
        <end position="1096"/>
    </location>
</feature>
<feature type="domain" description="Pesticidal crystal protein Cry1Aa" evidence="6">
    <location>
        <begin position="280"/>
        <end position="340"/>
    </location>
</feature>
<dbReference type="InterPro" id="IPR004954">
    <property type="entry name" value="Mucin-bd"/>
</dbReference>
<feature type="coiled-coil region" evidence="2">
    <location>
        <begin position="318"/>
        <end position="352"/>
    </location>
</feature>
<organism evidence="7 8">
    <name type="scientific">Listeria rocourtiae</name>
    <dbReference type="NCBI Taxonomy" id="647910"/>
    <lineage>
        <taxon>Bacteria</taxon>
        <taxon>Bacillati</taxon>
        <taxon>Bacillota</taxon>
        <taxon>Bacilli</taxon>
        <taxon>Bacillales</taxon>
        <taxon>Listeriaceae</taxon>
        <taxon>Listeria</taxon>
    </lineage>
</organism>
<dbReference type="Gene3D" id="2.60.120.260">
    <property type="entry name" value="Galactose-binding domain-like"/>
    <property type="match status" value="4"/>
</dbReference>
<feature type="domain" description="Pesticidal crystal protein Cry1Aa" evidence="6">
    <location>
        <begin position="352"/>
        <end position="411"/>
    </location>
</feature>
<feature type="domain" description="Pesticidal crystal protein Cry1Aa" evidence="6">
    <location>
        <begin position="762"/>
        <end position="823"/>
    </location>
</feature>
<evidence type="ECO:0000256" key="1">
    <source>
        <dbReference type="ARBA" id="ARBA00022801"/>
    </source>
</evidence>
<evidence type="ECO:0000259" key="6">
    <source>
        <dbReference type="Pfam" id="PF18449"/>
    </source>
</evidence>
<protein>
    <submittedName>
        <fullName evidence="7">Carbohydrate binding protein</fullName>
    </submittedName>
</protein>
<evidence type="ECO:0000256" key="2">
    <source>
        <dbReference type="SAM" id="Coils"/>
    </source>
</evidence>
<dbReference type="EMBL" id="SNZK01000002">
    <property type="protein sequence ID" value="TDR54746.1"/>
    <property type="molecule type" value="Genomic_DNA"/>
</dbReference>
<name>A0A4V3DQ43_9LIST</name>
<dbReference type="Pfam" id="PF03272">
    <property type="entry name" value="Mucin_bdg"/>
    <property type="match status" value="1"/>
</dbReference>
<feature type="coiled-coil region" evidence="2">
    <location>
        <begin position="809"/>
        <end position="839"/>
    </location>
</feature>
<evidence type="ECO:0000256" key="3">
    <source>
        <dbReference type="SAM" id="SignalP"/>
    </source>
</evidence>
<feature type="domain" description="Putative mucin/carbohydrate-binding" evidence="5">
    <location>
        <begin position="422"/>
        <end position="535"/>
    </location>
</feature>
<evidence type="ECO:0000259" key="4">
    <source>
        <dbReference type="Pfam" id="PF02018"/>
    </source>
</evidence>
<evidence type="ECO:0000259" key="5">
    <source>
        <dbReference type="Pfam" id="PF03272"/>
    </source>
</evidence>
<feature type="domain" description="CBM-cenC" evidence="4">
    <location>
        <begin position="1205"/>
        <end position="1317"/>
    </location>
</feature>
<dbReference type="Pfam" id="PF18449">
    <property type="entry name" value="Endotoxin_C2"/>
    <property type="match status" value="8"/>
</dbReference>
<keyword evidence="3" id="KW-0732">Signal</keyword>
<feature type="domain" description="Pesticidal crystal protein Cry1Aa" evidence="6">
    <location>
        <begin position="618"/>
        <end position="679"/>
    </location>
</feature>
<sequence length="1557" mass="167541">MKKAFSILAVTAIISSSVVAPFNMYVPNIEAAEGINPANLIDNPNLISSDITIDPNDKYRLLSWNNINGYGALKVEGTYAISQGARTYKIHNNHSIELDFMSLNNDTLSQTIDTEIGKEYTFSLKFSVPQYMDRTITMRAGNASRTAFTSSEGTRTATRTLNFTATDTKTKIYIGISGTAATRHVMYFSELSVTKSDKQVTADIKAVLDVAEASVKGLFNNGDVKGTIKDTTNQVAIDSARVLVNAVTDQTKKTELENNLKEAQKQLDARNAAVAEKARQEAAEASIKGLFNNGDVKGTIKDITNQAAIDSARVLVNAVTDQTKKTELENNLKEAQKQLDTRNAAIAEKARQEAAEASVKELFKNGDVTGVIKDTTDKAAIDKAQTAINAVTDTTKKAALQKDLDTAKKQLSQIGEEYLYTFKGYADRVFGTMKVSIKNMQATMSTMAGVPHSYFSDAYVSVQIEKENGTVTYSKDYIGNKTYPDTTEQATLNIGDYITVTHKEPAVRFSIDNLTNQTTLAKGNTTIYMVTSTGLVEVTQKEKDTAIAEVSVKELFKNNDVTGDIKDTTNQVSIDNAQKLVDAVTDTTKKAALQKDLDEAKKQLKAKNDAIAAEKGRQEAAEASVKELFKNNDVTGDIKDTTNQAEVNKAQDLIKAITDPTIKEGLQKDLNRAQELLDAKIAAELEAAADEGQQLIATFLVNQLFQDNNPITDVIKDITTQQAIDIAQTQIDLIKVSTVRGSLQKTLDRAQELLNERNNASKNEAAEKAVNELFQDNNPGTGVIKETTDQGAIDAAQNLINKVTDPIIKVDLQKELDKAKDLLADKVAAEKMREEAAEKAVNELFQDNKPETGVIKETTDQDAIDAAQNLINKVTDPIIKADLQKELDKAQELVNLHNGSTSPEFLAAEKAIQDLLTTLVNFGQKADAFGAVKLDTTQEKIYEAQDKLDLVPDKVVEKVALAAQLKQAQDLLIARNNEQIGNRVVNGTFDSALNGWKTWIGSGSTAPTVVAKEGFASNALKLASNSSVEQTIQGLKPNTNYVLNFYGKVDDGTFLSAGIKNHGGTQQSIRVTSADYSKGQIAFTTGANAKSATFFLMKAAGTGNGFADFVIAKADNGEDSIPEVVEATNTVDSLFTNLSVIGVNENTTTLYKNGALKITTKQTDIDAAKAMVDAMKDSYESKTDLLATLKTAQDLWDIRSAEETGNLVKNGEFDSGIANWKPWNSATSTTPTTTQENGNNVLRLAAGSSTEQIISGLKANTTYTLEIYGKVDNNGYVSVGVKNYGGSQKTARISGTEYAKASVTIRTGTTNKTATLFMMKGSGTGAGSIDDVRFKDVTPEGERPEVSAATEALADLFTAQTAVSTTHLTPVLSDNGAIKMTTTDADLAAVAAKVAAVPANLAAKAVLEAELARATTLFDNLKASQTDNLTKNSQFDNNLTSWRTWKAATAQTPVIVTEEGNKVVKLEGNSSVEQTITGLLPNTTYTISMYGKVEQGARLSIGVKTFGGTQANAFVTATDYAQGILTFTTGATNTSAIIFLSQGAANGIAYADLVVTK</sequence>
<dbReference type="RefSeq" id="WP_166666094.1">
    <property type="nucleotide sequence ID" value="NZ_SNZK01000002.1"/>
</dbReference>
<feature type="domain" description="Pesticidal crystal protein Cry1Aa" evidence="6">
    <location>
        <begin position="208"/>
        <end position="269"/>
    </location>
</feature>
<dbReference type="InterPro" id="IPR008979">
    <property type="entry name" value="Galactose-bd-like_sf"/>
</dbReference>
<keyword evidence="1" id="KW-0378">Hydrolase</keyword>
<feature type="signal peptide" evidence="3">
    <location>
        <begin position="1"/>
        <end position="20"/>
    </location>
</feature>
<dbReference type="STRING" id="1265846.PROCOU_05478"/>
<dbReference type="SUPFAM" id="SSF49785">
    <property type="entry name" value="Galactose-binding domain-like"/>
    <property type="match status" value="1"/>
</dbReference>